<proteinExistence type="predicted"/>
<evidence type="ECO:0000313" key="3">
    <source>
        <dbReference type="Proteomes" id="UP001500909"/>
    </source>
</evidence>
<feature type="region of interest" description="Disordered" evidence="1">
    <location>
        <begin position="104"/>
        <end position="123"/>
    </location>
</feature>
<protein>
    <recommendedName>
        <fullName evidence="4">Oligopeptide transport permease C-like N-terminal domain-containing protein</fullName>
    </recommendedName>
</protein>
<dbReference type="EMBL" id="BAAABY010000009">
    <property type="protein sequence ID" value="GAA0451227.1"/>
    <property type="molecule type" value="Genomic_DNA"/>
</dbReference>
<name>A0ABN0ZKZ0_9ACTN</name>
<dbReference type="Proteomes" id="UP001500909">
    <property type="component" value="Unassembled WGS sequence"/>
</dbReference>
<organism evidence="2 3">
    <name type="scientific">Streptomyces olivaceiscleroticus</name>
    <dbReference type="NCBI Taxonomy" id="68245"/>
    <lineage>
        <taxon>Bacteria</taxon>
        <taxon>Bacillati</taxon>
        <taxon>Actinomycetota</taxon>
        <taxon>Actinomycetes</taxon>
        <taxon>Kitasatosporales</taxon>
        <taxon>Streptomycetaceae</taxon>
        <taxon>Streptomyces</taxon>
    </lineage>
</organism>
<evidence type="ECO:0008006" key="4">
    <source>
        <dbReference type="Google" id="ProtNLM"/>
    </source>
</evidence>
<evidence type="ECO:0000256" key="1">
    <source>
        <dbReference type="SAM" id="MobiDB-lite"/>
    </source>
</evidence>
<gene>
    <name evidence="2" type="ORF">GCM10010361_14140</name>
</gene>
<sequence>MTYSPSPILLPFRRQVSSYIPAAARALRGALFRSWRQHGRPAIVLGGLLIVLLGCPLAGHGITHSPAPPTALTAPTEKGATFQGLASHPHPDCAALVRGRSGAPLAPSAHPAPPSTPSTGAVVPPARHLAWDRIQPSALCVPANGLRALAQVCRWLI</sequence>
<evidence type="ECO:0000313" key="2">
    <source>
        <dbReference type="EMBL" id="GAA0451227.1"/>
    </source>
</evidence>
<accession>A0ABN0ZKZ0</accession>
<keyword evidence="3" id="KW-1185">Reference proteome</keyword>
<reference evidence="2 3" key="1">
    <citation type="journal article" date="2019" name="Int. J. Syst. Evol. Microbiol.">
        <title>The Global Catalogue of Microorganisms (GCM) 10K type strain sequencing project: providing services to taxonomists for standard genome sequencing and annotation.</title>
        <authorList>
            <consortium name="The Broad Institute Genomics Platform"/>
            <consortium name="The Broad Institute Genome Sequencing Center for Infectious Disease"/>
            <person name="Wu L."/>
            <person name="Ma J."/>
        </authorList>
    </citation>
    <scope>NUCLEOTIDE SEQUENCE [LARGE SCALE GENOMIC DNA]</scope>
    <source>
        <strain evidence="2 3">JCM 4805</strain>
    </source>
</reference>
<comment type="caution">
    <text evidence="2">The sequence shown here is derived from an EMBL/GenBank/DDBJ whole genome shotgun (WGS) entry which is preliminary data.</text>
</comment>